<dbReference type="AlphaFoldDB" id="A0AAV3QPR9"/>
<accession>A0AAV3QPR9</accession>
<evidence type="ECO:0000313" key="2">
    <source>
        <dbReference type="Proteomes" id="UP001454036"/>
    </source>
</evidence>
<comment type="caution">
    <text evidence="1">The sequence shown here is derived from an EMBL/GenBank/DDBJ whole genome shotgun (WGS) entry which is preliminary data.</text>
</comment>
<gene>
    <name evidence="1" type="ORF">LIER_21290</name>
</gene>
<evidence type="ECO:0000313" key="1">
    <source>
        <dbReference type="EMBL" id="GAA0166042.1"/>
    </source>
</evidence>
<sequence length="236" mass="27476">MTVVLNVHTLHLLPPMSYILLFWVKLRSCFALWCSGLLQLIRLTFDLDPIAESRRLRYTPVCEYTLADGDTVTDHFVYRPRWVALCGRLRDKTVSQLRDMEDEDFEQLEADLVFDPEFPVMRVALDDFFDWIDLMDTLAREALLNREFLTRADRQLVDSIAAHRSPDKREVPHVERDVVAYCIELYTGMVRTMQTRHGGFHGYEAFRSTTDVGAHYLGLEDHLGSRLIALEHVLPF</sequence>
<protein>
    <submittedName>
        <fullName evidence="1">Uncharacterized protein</fullName>
    </submittedName>
</protein>
<name>A0AAV3QPR9_LITER</name>
<organism evidence="1 2">
    <name type="scientific">Lithospermum erythrorhizon</name>
    <name type="common">Purple gromwell</name>
    <name type="synonym">Lithospermum officinale var. erythrorhizon</name>
    <dbReference type="NCBI Taxonomy" id="34254"/>
    <lineage>
        <taxon>Eukaryota</taxon>
        <taxon>Viridiplantae</taxon>
        <taxon>Streptophyta</taxon>
        <taxon>Embryophyta</taxon>
        <taxon>Tracheophyta</taxon>
        <taxon>Spermatophyta</taxon>
        <taxon>Magnoliopsida</taxon>
        <taxon>eudicotyledons</taxon>
        <taxon>Gunneridae</taxon>
        <taxon>Pentapetalae</taxon>
        <taxon>asterids</taxon>
        <taxon>lamiids</taxon>
        <taxon>Boraginales</taxon>
        <taxon>Boraginaceae</taxon>
        <taxon>Boraginoideae</taxon>
        <taxon>Lithospermeae</taxon>
        <taxon>Lithospermum</taxon>
    </lineage>
</organism>
<keyword evidence="2" id="KW-1185">Reference proteome</keyword>
<reference evidence="1 2" key="1">
    <citation type="submission" date="2024-01" db="EMBL/GenBank/DDBJ databases">
        <title>The complete chloroplast genome sequence of Lithospermum erythrorhizon: insights into the phylogenetic relationship among Boraginaceae species and the maternal lineages of purple gromwells.</title>
        <authorList>
            <person name="Okada T."/>
            <person name="Watanabe K."/>
        </authorList>
    </citation>
    <scope>NUCLEOTIDE SEQUENCE [LARGE SCALE GENOMIC DNA]</scope>
</reference>
<dbReference type="Proteomes" id="UP001454036">
    <property type="component" value="Unassembled WGS sequence"/>
</dbReference>
<proteinExistence type="predicted"/>
<dbReference type="EMBL" id="BAABME010005584">
    <property type="protein sequence ID" value="GAA0166042.1"/>
    <property type="molecule type" value="Genomic_DNA"/>
</dbReference>